<dbReference type="PANTHER" id="PTHR10108">
    <property type="entry name" value="SAM-DEPENDENT METHYLTRANSFERASE"/>
    <property type="match status" value="1"/>
</dbReference>
<dbReference type="Proteomes" id="UP000325577">
    <property type="component" value="Linkage Group LG20"/>
</dbReference>
<proteinExistence type="inferred from homology"/>
<evidence type="ECO:0000256" key="3">
    <source>
        <dbReference type="RuleBase" id="RU366043"/>
    </source>
</evidence>
<keyword evidence="3" id="KW-0735">Signal-anchor</keyword>
<name>A0A5J5AJD7_9ASTE</name>
<dbReference type="GO" id="GO:0008168">
    <property type="term" value="F:methyltransferase activity"/>
    <property type="evidence" value="ECO:0007669"/>
    <property type="project" value="UniProtKB-UniRule"/>
</dbReference>
<gene>
    <name evidence="4" type="ORF">F0562_034303</name>
</gene>
<dbReference type="GO" id="GO:0032259">
    <property type="term" value="P:methylation"/>
    <property type="evidence" value="ECO:0007669"/>
    <property type="project" value="UniProtKB-KW"/>
</dbReference>
<keyword evidence="1 3" id="KW-0489">Methyltransferase</keyword>
<comment type="similarity">
    <text evidence="3">Belongs to the methyltransferase superfamily.</text>
</comment>
<reference evidence="4 5" key="1">
    <citation type="submission" date="2019-09" db="EMBL/GenBank/DDBJ databases">
        <title>A chromosome-level genome assembly of the Chinese tupelo Nyssa sinensis.</title>
        <authorList>
            <person name="Yang X."/>
            <person name="Kang M."/>
            <person name="Yang Y."/>
            <person name="Xiong H."/>
            <person name="Wang M."/>
            <person name="Zhang Z."/>
            <person name="Wang Z."/>
            <person name="Wu H."/>
            <person name="Ma T."/>
            <person name="Liu J."/>
            <person name="Xi Z."/>
        </authorList>
    </citation>
    <scope>NUCLEOTIDE SEQUENCE [LARGE SCALE GENOMIC DNA]</scope>
    <source>
        <strain evidence="4">J267</strain>
        <tissue evidence="4">Leaf</tissue>
    </source>
</reference>
<sequence>MTPSVTGLWYFVRRWKVLKAGLELGFGGSGGRFGDFWDLRGGGYLGIGMGGGGGCEGELGSLEGGLEGRVEKRLRPDSVARIAIEEALRLEASSTGVNILPYLSDDNNGDLSAKNLSTNGSSTIGTPSWSVVKTPHSNQICKLPFAKAAGCGHLASLAAVSDKEMDRILRPEGSVIIRDDVDILVKVKRIVDGLNWDSQIVDHEDGALFICADVL</sequence>
<keyword evidence="3" id="KW-0808">Transferase</keyword>
<keyword evidence="2 3" id="KW-0325">Glycoprotein</keyword>
<dbReference type="AlphaFoldDB" id="A0A5J5AJD7"/>
<evidence type="ECO:0000256" key="2">
    <source>
        <dbReference type="ARBA" id="ARBA00023180"/>
    </source>
</evidence>
<dbReference type="GO" id="GO:0005768">
    <property type="term" value="C:endosome"/>
    <property type="evidence" value="ECO:0007669"/>
    <property type="project" value="TreeGrafter"/>
</dbReference>
<keyword evidence="3" id="KW-0812">Transmembrane</keyword>
<evidence type="ECO:0000313" key="4">
    <source>
        <dbReference type="EMBL" id="KAA8529597.1"/>
    </source>
</evidence>
<comment type="subcellular location">
    <subcellularLocation>
        <location evidence="3">Membrane</location>
        <topology evidence="3">Single-pass type II membrane protein</topology>
    </subcellularLocation>
</comment>
<dbReference type="PANTHER" id="PTHR10108:SF1049">
    <property type="entry name" value="METHYLTRANSFERASE"/>
    <property type="match status" value="1"/>
</dbReference>
<dbReference type="EC" id="2.1.1.-" evidence="3"/>
<dbReference type="OrthoDB" id="6123450at2759"/>
<protein>
    <recommendedName>
        <fullName evidence="3">Methyltransferase</fullName>
        <ecNumber evidence="3">2.1.1.-</ecNumber>
    </recommendedName>
</protein>
<accession>A0A5J5AJD7</accession>
<dbReference type="GO" id="GO:0016020">
    <property type="term" value="C:membrane"/>
    <property type="evidence" value="ECO:0007669"/>
    <property type="project" value="UniProtKB-SubCell"/>
</dbReference>
<dbReference type="GO" id="GO:0005802">
    <property type="term" value="C:trans-Golgi network"/>
    <property type="evidence" value="ECO:0007669"/>
    <property type="project" value="TreeGrafter"/>
</dbReference>
<keyword evidence="5" id="KW-1185">Reference proteome</keyword>
<dbReference type="InterPro" id="IPR004159">
    <property type="entry name" value="Put_SAM_MeTrfase"/>
</dbReference>
<organism evidence="4 5">
    <name type="scientific">Nyssa sinensis</name>
    <dbReference type="NCBI Taxonomy" id="561372"/>
    <lineage>
        <taxon>Eukaryota</taxon>
        <taxon>Viridiplantae</taxon>
        <taxon>Streptophyta</taxon>
        <taxon>Embryophyta</taxon>
        <taxon>Tracheophyta</taxon>
        <taxon>Spermatophyta</taxon>
        <taxon>Magnoliopsida</taxon>
        <taxon>eudicotyledons</taxon>
        <taxon>Gunneridae</taxon>
        <taxon>Pentapetalae</taxon>
        <taxon>asterids</taxon>
        <taxon>Cornales</taxon>
        <taxon>Nyssaceae</taxon>
        <taxon>Nyssa</taxon>
    </lineage>
</organism>
<dbReference type="EMBL" id="CM018044">
    <property type="protein sequence ID" value="KAA8529597.1"/>
    <property type="molecule type" value="Genomic_DNA"/>
</dbReference>
<dbReference type="Pfam" id="PF03141">
    <property type="entry name" value="Methyltransf_29"/>
    <property type="match status" value="1"/>
</dbReference>
<evidence type="ECO:0000313" key="5">
    <source>
        <dbReference type="Proteomes" id="UP000325577"/>
    </source>
</evidence>
<evidence type="ECO:0000256" key="1">
    <source>
        <dbReference type="ARBA" id="ARBA00022603"/>
    </source>
</evidence>